<reference evidence="2" key="1">
    <citation type="journal article" date="2015" name="Front. Microbiol.">
        <title>Combining genomic sequencing methods to explore viral diversity and reveal potential virus-host interactions.</title>
        <authorList>
            <person name="Chow C.E."/>
            <person name="Winget D.M."/>
            <person name="White R.A.III."/>
            <person name="Hallam S.J."/>
            <person name="Suttle C.A."/>
        </authorList>
    </citation>
    <scope>NUCLEOTIDE SEQUENCE</scope>
    <source>
        <strain evidence="2">Oxic1_6</strain>
    </source>
</reference>
<feature type="compositionally biased region" description="Polar residues" evidence="1">
    <location>
        <begin position="19"/>
        <end position="30"/>
    </location>
</feature>
<evidence type="ECO:0000313" key="2">
    <source>
        <dbReference type="EMBL" id="AKH48114.1"/>
    </source>
</evidence>
<name>A0A0F7L6B4_9VIRU</name>
<proteinExistence type="predicted"/>
<accession>A0A0F7L6B4</accession>
<organism evidence="2">
    <name type="scientific">uncultured marine virus</name>
    <dbReference type="NCBI Taxonomy" id="186617"/>
    <lineage>
        <taxon>Viruses</taxon>
        <taxon>environmental samples</taxon>
    </lineage>
</organism>
<reference evidence="2" key="2">
    <citation type="submission" date="2015-03" db="EMBL/GenBank/DDBJ databases">
        <authorList>
            <person name="Chow C.-E.T."/>
            <person name="Winget D.M."/>
            <person name="White R.A.III."/>
            <person name="Hallam S.J."/>
            <person name="Suttle C.A."/>
        </authorList>
    </citation>
    <scope>NUCLEOTIDE SEQUENCE</scope>
    <source>
        <strain evidence="2">Oxic1_6</strain>
    </source>
</reference>
<dbReference type="EMBL" id="KR029601">
    <property type="protein sequence ID" value="AKH48114.1"/>
    <property type="molecule type" value="Genomic_DNA"/>
</dbReference>
<protein>
    <submittedName>
        <fullName evidence="2">Uncharacterized protein</fullName>
    </submittedName>
</protein>
<feature type="region of interest" description="Disordered" evidence="1">
    <location>
        <begin position="1"/>
        <end position="52"/>
    </location>
</feature>
<sequence length="52" mass="5615">MRPSRRRRPREGQGDRAGSCQSTRQTSTAGTPEPSPCASRTRATLLSVELTG</sequence>
<evidence type="ECO:0000256" key="1">
    <source>
        <dbReference type="SAM" id="MobiDB-lite"/>
    </source>
</evidence>